<accession>A0ABD3QIS7</accession>
<proteinExistence type="predicted"/>
<sequence length="155" mass="17193">MELEDEEAIQRAVVAAEIAEMALLRSNISTGLESLIANLTSLIHLQNNHISEDETSAAVHGSLLYQHNNKMGAFDLKNSSGFITFDDLENGMIDSTTQSKVERKCGDATFYAKTGDVYNCWVPDRAKIVDERINSHQKKMANAVAKLVKHFDGKH</sequence>
<dbReference type="Proteomes" id="UP001530400">
    <property type="component" value="Unassembled WGS sequence"/>
</dbReference>
<keyword evidence="2" id="KW-1185">Reference proteome</keyword>
<dbReference type="AlphaFoldDB" id="A0ABD3QIS7"/>
<evidence type="ECO:0000313" key="1">
    <source>
        <dbReference type="EMBL" id="KAL3800245.1"/>
    </source>
</evidence>
<organism evidence="1 2">
    <name type="scientific">Cyclotella atomus</name>
    <dbReference type="NCBI Taxonomy" id="382360"/>
    <lineage>
        <taxon>Eukaryota</taxon>
        <taxon>Sar</taxon>
        <taxon>Stramenopiles</taxon>
        <taxon>Ochrophyta</taxon>
        <taxon>Bacillariophyta</taxon>
        <taxon>Coscinodiscophyceae</taxon>
        <taxon>Thalassiosirophycidae</taxon>
        <taxon>Stephanodiscales</taxon>
        <taxon>Stephanodiscaceae</taxon>
        <taxon>Cyclotella</taxon>
    </lineage>
</organism>
<reference evidence="1 2" key="1">
    <citation type="submission" date="2024-10" db="EMBL/GenBank/DDBJ databases">
        <title>Updated reference genomes for cyclostephanoid diatoms.</title>
        <authorList>
            <person name="Roberts W.R."/>
            <person name="Alverson A.J."/>
        </authorList>
    </citation>
    <scope>NUCLEOTIDE SEQUENCE [LARGE SCALE GENOMIC DNA]</scope>
    <source>
        <strain evidence="1 2">AJA010-31</strain>
    </source>
</reference>
<name>A0ABD3QIS7_9STRA</name>
<protein>
    <recommendedName>
        <fullName evidence="3">EF-hand domain-containing protein</fullName>
    </recommendedName>
</protein>
<evidence type="ECO:0000313" key="2">
    <source>
        <dbReference type="Proteomes" id="UP001530400"/>
    </source>
</evidence>
<comment type="caution">
    <text evidence="1">The sequence shown here is derived from an EMBL/GenBank/DDBJ whole genome shotgun (WGS) entry which is preliminary data.</text>
</comment>
<evidence type="ECO:0008006" key="3">
    <source>
        <dbReference type="Google" id="ProtNLM"/>
    </source>
</evidence>
<gene>
    <name evidence="1" type="ORF">ACHAWO_013827</name>
</gene>
<dbReference type="EMBL" id="JALLPJ020000164">
    <property type="protein sequence ID" value="KAL3800245.1"/>
    <property type="molecule type" value="Genomic_DNA"/>
</dbReference>